<reference evidence="5 6" key="1">
    <citation type="submission" date="2024-03" db="EMBL/GenBank/DDBJ databases">
        <title>Draft genome sequence of Pseudonocardia nematodicida JCM 31783.</title>
        <authorList>
            <person name="Butdee W."/>
            <person name="Duangmal K."/>
        </authorList>
    </citation>
    <scope>NUCLEOTIDE SEQUENCE [LARGE SCALE GENOMIC DNA]</scope>
    <source>
        <strain evidence="5 6">JCM 31783</strain>
    </source>
</reference>
<evidence type="ECO:0000313" key="5">
    <source>
        <dbReference type="EMBL" id="MEQ3552805.1"/>
    </source>
</evidence>
<organism evidence="5 6">
    <name type="scientific">Pseudonocardia nematodicida</name>
    <dbReference type="NCBI Taxonomy" id="1206997"/>
    <lineage>
        <taxon>Bacteria</taxon>
        <taxon>Bacillati</taxon>
        <taxon>Actinomycetota</taxon>
        <taxon>Actinomycetes</taxon>
        <taxon>Pseudonocardiales</taxon>
        <taxon>Pseudonocardiaceae</taxon>
        <taxon>Pseudonocardia</taxon>
    </lineage>
</organism>
<keyword evidence="3" id="KW-0274">FAD</keyword>
<comment type="caution">
    <text evidence="5">The sequence shown here is derived from an EMBL/GenBank/DDBJ whole genome shotgun (WGS) entry which is preliminary data.</text>
</comment>
<dbReference type="PANTHER" id="PTHR43004:SF19">
    <property type="entry name" value="BINDING MONOOXYGENASE, PUTATIVE (JCVI)-RELATED"/>
    <property type="match status" value="1"/>
</dbReference>
<dbReference type="InterPro" id="IPR036188">
    <property type="entry name" value="FAD/NAD-bd_sf"/>
</dbReference>
<dbReference type="Gene3D" id="3.40.30.120">
    <property type="match status" value="1"/>
</dbReference>
<evidence type="ECO:0000256" key="1">
    <source>
        <dbReference type="ARBA" id="ARBA00001974"/>
    </source>
</evidence>
<keyword evidence="5" id="KW-0503">Monooxygenase</keyword>
<comment type="cofactor">
    <cofactor evidence="1">
        <name>FAD</name>
        <dbReference type="ChEBI" id="CHEBI:57692"/>
    </cofactor>
</comment>
<proteinExistence type="predicted"/>
<dbReference type="Pfam" id="PF01494">
    <property type="entry name" value="FAD_binding_3"/>
    <property type="match status" value="1"/>
</dbReference>
<dbReference type="RefSeq" id="WP_349299872.1">
    <property type="nucleotide sequence ID" value="NZ_JBEDNQ010000008.1"/>
</dbReference>
<evidence type="ECO:0000256" key="2">
    <source>
        <dbReference type="ARBA" id="ARBA00022630"/>
    </source>
</evidence>
<evidence type="ECO:0000256" key="3">
    <source>
        <dbReference type="ARBA" id="ARBA00022827"/>
    </source>
</evidence>
<dbReference type="Proteomes" id="UP001494902">
    <property type="component" value="Unassembled WGS sequence"/>
</dbReference>
<dbReference type="Gene3D" id="3.30.70.2450">
    <property type="match status" value="1"/>
</dbReference>
<dbReference type="Pfam" id="PF21274">
    <property type="entry name" value="Rng_hyd_C"/>
    <property type="match status" value="1"/>
</dbReference>
<dbReference type="PANTHER" id="PTHR43004">
    <property type="entry name" value="TRK SYSTEM POTASSIUM UPTAKE PROTEIN"/>
    <property type="match status" value="1"/>
</dbReference>
<dbReference type="PRINTS" id="PR00420">
    <property type="entry name" value="RNGMNOXGNASE"/>
</dbReference>
<feature type="domain" description="FAD-binding" evidence="4">
    <location>
        <begin position="6"/>
        <end position="335"/>
    </location>
</feature>
<keyword evidence="6" id="KW-1185">Reference proteome</keyword>
<accession>A0ABV1KEB9</accession>
<gene>
    <name evidence="5" type="ORF">WIS52_20245</name>
</gene>
<keyword evidence="2" id="KW-0285">Flavoprotein</keyword>
<name>A0ABV1KEB9_9PSEU</name>
<dbReference type="Gene3D" id="3.50.50.60">
    <property type="entry name" value="FAD/NAD(P)-binding domain"/>
    <property type="match status" value="1"/>
</dbReference>
<evidence type="ECO:0000259" key="4">
    <source>
        <dbReference type="Pfam" id="PF01494"/>
    </source>
</evidence>
<dbReference type="GO" id="GO:0004497">
    <property type="term" value="F:monooxygenase activity"/>
    <property type="evidence" value="ECO:0007669"/>
    <property type="project" value="UniProtKB-KW"/>
</dbReference>
<dbReference type="InterPro" id="IPR002938">
    <property type="entry name" value="FAD-bd"/>
</dbReference>
<dbReference type="SUPFAM" id="SSF51905">
    <property type="entry name" value="FAD/NAD(P)-binding domain"/>
    <property type="match status" value="1"/>
</dbReference>
<protein>
    <submittedName>
        <fullName evidence="5">FAD-dependent monooxygenase</fullName>
    </submittedName>
</protein>
<dbReference type="EMBL" id="JBEDNQ010000008">
    <property type="protein sequence ID" value="MEQ3552805.1"/>
    <property type="molecule type" value="Genomic_DNA"/>
</dbReference>
<dbReference type="InterPro" id="IPR050641">
    <property type="entry name" value="RIFMO-like"/>
</dbReference>
<keyword evidence="5" id="KW-0560">Oxidoreductase</keyword>
<sequence>MNAQDAPVIVAGAGPVGLLLACELRLGGADVVVLERRARPMTGSRASTLHARTVEFLDGRGLSSALGDPPVEPRGHVGGIPLDLVAPPAPASPYAGQWKVPQATLERILAGRARELGVEVRREHEVVGLTDTGDAVAVAVRGPAGPRRIAGSWLVGCDGADGPVRDLAGIPATGRAATRTLLRADLTGVDIRERRFERHPGGLAVAARLPGGATRVMVHDAGRAPGGRPPDLADVTSAWKRVTGEDLSGAVATWVDGFDDASRQALRYRSGRVLLAGDAAHQRLPVGGQALNLGLADAANLGWKLAAEATGRAPAGLLDSYDAERRPVGRRTLDQIAAQAVLLLGGPEAVPLRALTTELLEIPQVRRLLAGAITGLDTRYELPAPPDGAPPHALAGRRLPPTPVRAGTGPAAATTTAELARDGRGLLLLPPGPYRRALRWAAAAWSGRVSVADVLEGPARGEADPDAPGTWNGTDPLLVRPDGHVAWGGTGPGPVRALSSALALWFGPAAAGRRTAVGAVS</sequence>
<evidence type="ECO:0000313" key="6">
    <source>
        <dbReference type="Proteomes" id="UP001494902"/>
    </source>
</evidence>